<dbReference type="AlphaFoldDB" id="A0A834X3H7"/>
<dbReference type="PANTHER" id="PTHR16166:SF93">
    <property type="entry name" value="INTERMEMBRANE LIPID TRANSFER PROTEIN VPS13"/>
    <property type="match status" value="1"/>
</dbReference>
<organism evidence="2 3">
    <name type="scientific">Senna tora</name>
    <dbReference type="NCBI Taxonomy" id="362788"/>
    <lineage>
        <taxon>Eukaryota</taxon>
        <taxon>Viridiplantae</taxon>
        <taxon>Streptophyta</taxon>
        <taxon>Embryophyta</taxon>
        <taxon>Tracheophyta</taxon>
        <taxon>Spermatophyta</taxon>
        <taxon>Magnoliopsida</taxon>
        <taxon>eudicotyledons</taxon>
        <taxon>Gunneridae</taxon>
        <taxon>Pentapetalae</taxon>
        <taxon>rosids</taxon>
        <taxon>fabids</taxon>
        <taxon>Fabales</taxon>
        <taxon>Fabaceae</taxon>
        <taxon>Caesalpinioideae</taxon>
        <taxon>Cassia clade</taxon>
        <taxon>Senna</taxon>
    </lineage>
</organism>
<evidence type="ECO:0000313" key="3">
    <source>
        <dbReference type="Proteomes" id="UP000634136"/>
    </source>
</evidence>
<dbReference type="OrthoDB" id="428159at2759"/>
<dbReference type="Proteomes" id="UP000634136">
    <property type="component" value="Unassembled WGS sequence"/>
</dbReference>
<gene>
    <name evidence="2" type="ORF">G2W53_011752</name>
</gene>
<protein>
    <submittedName>
        <fullName evidence="2">Putative vacuolar protein sorting-associated protein 13D</fullName>
    </submittedName>
</protein>
<evidence type="ECO:0000313" key="2">
    <source>
        <dbReference type="EMBL" id="KAF7836893.1"/>
    </source>
</evidence>
<dbReference type="PANTHER" id="PTHR16166">
    <property type="entry name" value="VACUOLAR PROTEIN SORTING-ASSOCIATED PROTEIN VPS13"/>
    <property type="match status" value="1"/>
</dbReference>
<name>A0A834X3H7_9FABA</name>
<dbReference type="GO" id="GO:0045053">
    <property type="term" value="P:protein retention in Golgi apparatus"/>
    <property type="evidence" value="ECO:0007669"/>
    <property type="project" value="TreeGrafter"/>
</dbReference>
<dbReference type="EMBL" id="JAAIUW010000004">
    <property type="protein sequence ID" value="KAF7836893.1"/>
    <property type="molecule type" value="Genomic_DNA"/>
</dbReference>
<proteinExistence type="inferred from homology"/>
<comment type="similarity">
    <text evidence="1">Belongs to the VPS13 family.</text>
</comment>
<keyword evidence="3" id="KW-1185">Reference proteome</keyword>
<dbReference type="GO" id="GO:0006623">
    <property type="term" value="P:protein targeting to vacuole"/>
    <property type="evidence" value="ECO:0007669"/>
    <property type="project" value="TreeGrafter"/>
</dbReference>
<sequence>MFLPIQFRQVDGIGDSWKILPPNAAASFLWEDLGRRRLLELLVDGTDPMKSLKYDVDEISDHQPIHVNDGPTRFLHITIVKEEKIKVVKISDWMPKTEPTGVLSRKYLSSISQILKNDSQKQQPVSTTDCEFHVTVELAELGISFIDHTPEEILYLSVQNLVLAYSTGLGSGISRFKLSMSGLQLDNQLPLTPMPVLLRPQRVVSETDYILKFSMTMQSNGSLDLCVYPYIGLHGPENSAAFLINIHEPFVWRLHEMIEQVKLSRLYNSQTTAASVDPIIQIGVLNVSEVRFKVSMAMSPSQRPRGVLGFWASLMTALGNMENMPVSI</sequence>
<accession>A0A834X3H7</accession>
<dbReference type="InterPro" id="IPR026847">
    <property type="entry name" value="VPS13"/>
</dbReference>
<comment type="caution">
    <text evidence="2">The sequence shown here is derived from an EMBL/GenBank/DDBJ whole genome shotgun (WGS) entry which is preliminary data.</text>
</comment>
<reference evidence="2" key="1">
    <citation type="submission" date="2020-09" db="EMBL/GenBank/DDBJ databases">
        <title>Genome-Enabled Discovery of Anthraquinone Biosynthesis in Senna tora.</title>
        <authorList>
            <person name="Kang S.-H."/>
            <person name="Pandey R.P."/>
            <person name="Lee C.-M."/>
            <person name="Sim J.-S."/>
            <person name="Jeong J.-T."/>
            <person name="Choi B.-S."/>
            <person name="Jung M."/>
            <person name="Ginzburg D."/>
            <person name="Zhao K."/>
            <person name="Won S.Y."/>
            <person name="Oh T.-J."/>
            <person name="Yu Y."/>
            <person name="Kim N.-H."/>
            <person name="Lee O.R."/>
            <person name="Lee T.-H."/>
            <person name="Bashyal P."/>
            <person name="Kim T.-S."/>
            <person name="Lee W.-H."/>
            <person name="Kawkins C."/>
            <person name="Kim C.-K."/>
            <person name="Kim J.S."/>
            <person name="Ahn B.O."/>
            <person name="Rhee S.Y."/>
            <person name="Sohng J.K."/>
        </authorList>
    </citation>
    <scope>NUCLEOTIDE SEQUENCE</scope>
    <source>
        <tissue evidence="2">Leaf</tissue>
    </source>
</reference>
<evidence type="ECO:0000256" key="1">
    <source>
        <dbReference type="ARBA" id="ARBA00006545"/>
    </source>
</evidence>